<dbReference type="GO" id="GO:0070475">
    <property type="term" value="P:rRNA base methylation"/>
    <property type="evidence" value="ECO:0007669"/>
    <property type="project" value="TreeGrafter"/>
</dbReference>
<dbReference type="Gene3D" id="3.40.50.150">
    <property type="entry name" value="Vaccinia Virus protein VP39"/>
    <property type="match status" value="1"/>
</dbReference>
<reference evidence="5 6" key="1">
    <citation type="journal article" date="2015" name="Genome Announc.">
        <title>Complete Genome Sequence of Pelosinus fermentans JBW45, a Member of a Remarkably Competitive Group of Negativicutes in the Firmicutes Phylum.</title>
        <authorList>
            <person name="De Leon K.B."/>
            <person name="Utturkar S.M."/>
            <person name="Camilleri L.B."/>
            <person name="Elias D.A."/>
            <person name="Arkin A.P."/>
            <person name="Fields M.W."/>
            <person name="Brown S.D."/>
            <person name="Wall J.D."/>
        </authorList>
    </citation>
    <scope>NUCLEOTIDE SEQUENCE [LARGE SCALE GENOMIC DNA]</scope>
    <source>
        <strain evidence="5 6">JBW45</strain>
    </source>
</reference>
<sequence length="85" mass="9633">MTPKRIVYVSCNPASLARDIAILSEFGYVAKEIQPVDMFSETSKVHKLCFVRRDFALGNAVVLEDLDYKREVLDRVVNHSILTSC</sequence>
<dbReference type="InterPro" id="IPR029063">
    <property type="entry name" value="SAM-dependent_MTases_sf"/>
</dbReference>
<evidence type="ECO:0000256" key="1">
    <source>
        <dbReference type="ARBA" id="ARBA00022603"/>
    </source>
</evidence>
<evidence type="ECO:0000256" key="3">
    <source>
        <dbReference type="ARBA" id="ARBA00022691"/>
    </source>
</evidence>
<dbReference type="OrthoDB" id="9804590at2"/>
<protein>
    <recommendedName>
        <fullName evidence="7">(Uracil-5)-methyltransferase</fullName>
    </recommendedName>
</protein>
<dbReference type="SUPFAM" id="SSF53335">
    <property type="entry name" value="S-adenosyl-L-methionine-dependent methyltransferases"/>
    <property type="match status" value="1"/>
</dbReference>
<name>I8TT26_9FIRM</name>
<evidence type="ECO:0008006" key="7">
    <source>
        <dbReference type="Google" id="ProtNLM"/>
    </source>
</evidence>
<comment type="caution">
    <text evidence="4">Lacks conserved residue(s) required for the propagation of feature annotation.</text>
</comment>
<evidence type="ECO:0000256" key="4">
    <source>
        <dbReference type="PROSITE-ProRule" id="PRU01024"/>
    </source>
</evidence>
<comment type="similarity">
    <text evidence="4">Belongs to the class I-like SAM-binding methyltransferase superfamily. RNA M5U methyltransferase family.</text>
</comment>
<dbReference type="STRING" id="1192197.JBW_03631"/>
<keyword evidence="3 4" id="KW-0949">S-adenosyl-L-methionine</keyword>
<evidence type="ECO:0000313" key="6">
    <source>
        <dbReference type="Proteomes" id="UP000005361"/>
    </source>
</evidence>
<dbReference type="EMBL" id="CP010978">
    <property type="protein sequence ID" value="AJQ28970.1"/>
    <property type="molecule type" value="Genomic_DNA"/>
</dbReference>
<dbReference type="AlphaFoldDB" id="I8TT26"/>
<keyword evidence="1 4" id="KW-0489">Methyltransferase</keyword>
<reference evidence="6" key="2">
    <citation type="submission" date="2015-02" db="EMBL/GenBank/DDBJ databases">
        <title>Complete Genome Sequence of Pelosinus fermentans JBW45.</title>
        <authorList>
            <person name="De Leon K.B."/>
            <person name="Utturkar S.M."/>
            <person name="Camilleri L.B."/>
            <person name="Arkin A.P."/>
            <person name="Fields M.W."/>
            <person name="Brown S.D."/>
            <person name="Wall J.D."/>
        </authorList>
    </citation>
    <scope>NUCLEOTIDE SEQUENCE [LARGE SCALE GENOMIC DNA]</scope>
    <source>
        <strain evidence="6">JBW45</strain>
    </source>
</reference>
<proteinExistence type="inferred from homology"/>
<evidence type="ECO:0000256" key="2">
    <source>
        <dbReference type="ARBA" id="ARBA00022679"/>
    </source>
</evidence>
<dbReference type="PANTHER" id="PTHR11061:SF30">
    <property type="entry name" value="TRNA (URACIL(54)-C(5))-METHYLTRANSFERASE"/>
    <property type="match status" value="1"/>
</dbReference>
<dbReference type="PROSITE" id="PS51687">
    <property type="entry name" value="SAM_MT_RNA_M5U"/>
    <property type="match status" value="1"/>
</dbReference>
<dbReference type="GO" id="GO:0070041">
    <property type="term" value="F:rRNA (uridine-C5-)-methyltransferase activity"/>
    <property type="evidence" value="ECO:0007669"/>
    <property type="project" value="TreeGrafter"/>
</dbReference>
<dbReference type="Proteomes" id="UP000005361">
    <property type="component" value="Chromosome"/>
</dbReference>
<organism evidence="5 6">
    <name type="scientific">Pelosinus fermentans JBW45</name>
    <dbReference type="NCBI Taxonomy" id="1192197"/>
    <lineage>
        <taxon>Bacteria</taxon>
        <taxon>Bacillati</taxon>
        <taxon>Bacillota</taxon>
        <taxon>Negativicutes</taxon>
        <taxon>Selenomonadales</taxon>
        <taxon>Sporomusaceae</taxon>
        <taxon>Pelosinus</taxon>
    </lineage>
</organism>
<accession>I8TT26</accession>
<dbReference type="HOGENOM" id="CLU_2509741_0_0_9"/>
<evidence type="ECO:0000313" key="5">
    <source>
        <dbReference type="EMBL" id="AJQ28970.1"/>
    </source>
</evidence>
<dbReference type="RefSeq" id="WP_007960618.1">
    <property type="nucleotide sequence ID" value="NZ_CP010978.1"/>
</dbReference>
<gene>
    <name evidence="5" type="ORF">JBW_03631</name>
</gene>
<dbReference type="KEGG" id="pft:JBW_03631"/>
<dbReference type="InterPro" id="IPR010280">
    <property type="entry name" value="U5_MeTrfase_fam"/>
</dbReference>
<feature type="active site" description="Nucleophile" evidence="4">
    <location>
        <position position="11"/>
    </location>
</feature>
<keyword evidence="2 4" id="KW-0808">Transferase</keyword>
<dbReference type="PANTHER" id="PTHR11061">
    <property type="entry name" value="RNA M5U METHYLTRANSFERASE"/>
    <property type="match status" value="1"/>
</dbReference>